<dbReference type="AlphaFoldDB" id="A0A4Y2JY96"/>
<evidence type="ECO:0000313" key="1">
    <source>
        <dbReference type="EMBL" id="GBM94236.1"/>
    </source>
</evidence>
<dbReference type="EMBL" id="BGPR01003950">
    <property type="protein sequence ID" value="GBM94236.1"/>
    <property type="molecule type" value="Genomic_DNA"/>
</dbReference>
<dbReference type="OrthoDB" id="6436798at2759"/>
<reference evidence="1 2" key="1">
    <citation type="journal article" date="2019" name="Sci. Rep.">
        <title>Orb-weaving spider Araneus ventricosus genome elucidates the spidroin gene catalogue.</title>
        <authorList>
            <person name="Kono N."/>
            <person name="Nakamura H."/>
            <person name="Ohtoshi R."/>
            <person name="Moran D.A.P."/>
            <person name="Shinohara A."/>
            <person name="Yoshida Y."/>
            <person name="Fujiwara M."/>
            <person name="Mori M."/>
            <person name="Tomita M."/>
            <person name="Arakawa K."/>
        </authorList>
    </citation>
    <scope>NUCLEOTIDE SEQUENCE [LARGE SCALE GENOMIC DNA]</scope>
</reference>
<protein>
    <submittedName>
        <fullName evidence="1">Uncharacterized protein</fullName>
    </submittedName>
</protein>
<sequence>MGPKKYSVVVVVVLKENSVNSNISSRNSSLTSLLFRKHTSILMTGLRVPNYSAYRTDKARHRGGGTVLLVTNSINHHPTPIASSSFENTTIAIDLPNKSFINVASI</sequence>
<keyword evidence="2" id="KW-1185">Reference proteome</keyword>
<proteinExistence type="predicted"/>
<dbReference type="Proteomes" id="UP000499080">
    <property type="component" value="Unassembled WGS sequence"/>
</dbReference>
<comment type="caution">
    <text evidence="1">The sequence shown here is derived from an EMBL/GenBank/DDBJ whole genome shotgun (WGS) entry which is preliminary data.</text>
</comment>
<organism evidence="1 2">
    <name type="scientific">Araneus ventricosus</name>
    <name type="common">Orbweaver spider</name>
    <name type="synonym">Epeira ventricosa</name>
    <dbReference type="NCBI Taxonomy" id="182803"/>
    <lineage>
        <taxon>Eukaryota</taxon>
        <taxon>Metazoa</taxon>
        <taxon>Ecdysozoa</taxon>
        <taxon>Arthropoda</taxon>
        <taxon>Chelicerata</taxon>
        <taxon>Arachnida</taxon>
        <taxon>Araneae</taxon>
        <taxon>Araneomorphae</taxon>
        <taxon>Entelegynae</taxon>
        <taxon>Araneoidea</taxon>
        <taxon>Araneidae</taxon>
        <taxon>Araneus</taxon>
    </lineage>
</organism>
<name>A0A4Y2JY96_ARAVE</name>
<evidence type="ECO:0000313" key="2">
    <source>
        <dbReference type="Proteomes" id="UP000499080"/>
    </source>
</evidence>
<accession>A0A4Y2JY96</accession>
<gene>
    <name evidence="1" type="ORF">AVEN_154446_1</name>
</gene>